<keyword evidence="5" id="KW-0732">Signal</keyword>
<evidence type="ECO:0000256" key="7">
    <source>
        <dbReference type="ARBA" id="ARBA00023143"/>
    </source>
</evidence>
<dbReference type="EMBL" id="JACHIP010000003">
    <property type="protein sequence ID" value="MBB5057849.1"/>
    <property type="molecule type" value="Genomic_DNA"/>
</dbReference>
<accession>A0A7W7ZDD7</accession>
<evidence type="ECO:0000256" key="9">
    <source>
        <dbReference type="SAM" id="MobiDB-lite"/>
    </source>
</evidence>
<protein>
    <submittedName>
        <fullName evidence="10">Flagellar basal body L-ring protein FlgH</fullName>
    </submittedName>
</protein>
<dbReference type="Proteomes" id="UP000540989">
    <property type="component" value="Unassembled WGS sequence"/>
</dbReference>
<feature type="compositionally biased region" description="Pro residues" evidence="9">
    <location>
        <begin position="109"/>
        <end position="128"/>
    </location>
</feature>
<keyword evidence="11" id="KW-1185">Reference proteome</keyword>
<dbReference type="AlphaFoldDB" id="A0A7W7ZDD7"/>
<dbReference type="GO" id="GO:0071973">
    <property type="term" value="P:bacterial-type flagellum-dependent cell motility"/>
    <property type="evidence" value="ECO:0007669"/>
    <property type="project" value="InterPro"/>
</dbReference>
<sequence length="378" mass="39071">MKIISDEGSSGWIVRTCLVAWWLMAATALSQTAPPAITPPATPGSAPVAVQSITPASGQAATPVVIQAPGAAGRTSTRPAASSRISPRTVSRPSAQASAASAAAQAAPQPAPSVPATPSDSEPPPPYPVAAKALPSSTTDPGFAGVPLTTPIMAAAPPPGKRTMLKKLVPANPNIAVNSLNAYVERLRRETSSAQPAAGAIWSESGRLTRLNTDVRAMRPNDLIQVVVLENLAASTDGTVKNQRASAANSSISSLIGALHASNALQNLVNQSSSNSLNAAGASATNSSLTTTFGGQVIEVLPNGMLVIEAARQVEFSQQTQTIILRGLVRPEDISQENQVKSTAISSLELEVKGKGIVNDYTRRQNPLVRLLQQILIF</sequence>
<comment type="caution">
    <text evidence="10">The sequence shown here is derived from an EMBL/GenBank/DDBJ whole genome shotgun (WGS) entry which is preliminary data.</text>
</comment>
<dbReference type="PANTHER" id="PTHR34933">
    <property type="entry name" value="FLAGELLAR L-RING PROTEIN"/>
    <property type="match status" value="1"/>
</dbReference>
<comment type="subcellular location">
    <subcellularLocation>
        <location evidence="2">Bacterial flagellum basal body</location>
    </subcellularLocation>
    <subcellularLocation>
        <location evidence="3">Cell outer membrane</location>
    </subcellularLocation>
</comment>
<keyword evidence="8" id="KW-0998">Cell outer membrane</keyword>
<feature type="compositionally biased region" description="Low complexity" evidence="9">
    <location>
        <begin position="91"/>
        <end position="108"/>
    </location>
</feature>
<comment type="function">
    <text evidence="1">Assembles around the rod to form the L-ring and probably protects the motor/basal body from shearing forces during rotation.</text>
</comment>
<keyword evidence="6" id="KW-0472">Membrane</keyword>
<dbReference type="GO" id="GO:0003774">
    <property type="term" value="F:cytoskeletal motor activity"/>
    <property type="evidence" value="ECO:0007669"/>
    <property type="project" value="InterPro"/>
</dbReference>
<evidence type="ECO:0000256" key="3">
    <source>
        <dbReference type="ARBA" id="ARBA00004442"/>
    </source>
</evidence>
<evidence type="ECO:0000313" key="11">
    <source>
        <dbReference type="Proteomes" id="UP000540989"/>
    </source>
</evidence>
<name>A0A7W7ZDD7_9BACT</name>
<feature type="region of interest" description="Disordered" evidence="9">
    <location>
        <begin position="69"/>
        <end position="142"/>
    </location>
</feature>
<keyword evidence="10" id="KW-0966">Cell projection</keyword>
<evidence type="ECO:0000256" key="2">
    <source>
        <dbReference type="ARBA" id="ARBA00004117"/>
    </source>
</evidence>
<keyword evidence="7" id="KW-0975">Bacterial flagellum</keyword>
<dbReference type="InterPro" id="IPR000527">
    <property type="entry name" value="Flag_Lring"/>
</dbReference>
<evidence type="ECO:0000313" key="10">
    <source>
        <dbReference type="EMBL" id="MBB5057849.1"/>
    </source>
</evidence>
<dbReference type="PANTHER" id="PTHR34933:SF1">
    <property type="entry name" value="FLAGELLAR L-RING PROTEIN"/>
    <property type="match status" value="1"/>
</dbReference>
<evidence type="ECO:0000256" key="6">
    <source>
        <dbReference type="ARBA" id="ARBA00023136"/>
    </source>
</evidence>
<evidence type="ECO:0000256" key="5">
    <source>
        <dbReference type="ARBA" id="ARBA00022729"/>
    </source>
</evidence>
<dbReference type="GO" id="GO:0009279">
    <property type="term" value="C:cell outer membrane"/>
    <property type="evidence" value="ECO:0007669"/>
    <property type="project" value="UniProtKB-SubCell"/>
</dbReference>
<evidence type="ECO:0000256" key="1">
    <source>
        <dbReference type="ARBA" id="ARBA00002591"/>
    </source>
</evidence>
<dbReference type="RefSeq" id="WP_348641314.1">
    <property type="nucleotide sequence ID" value="NZ_JACHIP010000003.1"/>
</dbReference>
<organism evidence="10 11">
    <name type="scientific">Granulicella aggregans</name>
    <dbReference type="NCBI Taxonomy" id="474949"/>
    <lineage>
        <taxon>Bacteria</taxon>
        <taxon>Pseudomonadati</taxon>
        <taxon>Acidobacteriota</taxon>
        <taxon>Terriglobia</taxon>
        <taxon>Terriglobales</taxon>
        <taxon>Acidobacteriaceae</taxon>
        <taxon>Granulicella</taxon>
    </lineage>
</organism>
<gene>
    <name evidence="10" type="ORF">HDF16_002555</name>
</gene>
<evidence type="ECO:0000256" key="4">
    <source>
        <dbReference type="ARBA" id="ARBA00006929"/>
    </source>
</evidence>
<dbReference type="Pfam" id="PF02107">
    <property type="entry name" value="FlgH"/>
    <property type="match status" value="1"/>
</dbReference>
<evidence type="ECO:0000256" key="8">
    <source>
        <dbReference type="ARBA" id="ARBA00023237"/>
    </source>
</evidence>
<feature type="compositionally biased region" description="Polar residues" evidence="9">
    <location>
        <begin position="74"/>
        <end position="89"/>
    </location>
</feature>
<reference evidence="10 11" key="1">
    <citation type="submission" date="2020-08" db="EMBL/GenBank/DDBJ databases">
        <title>Genomic Encyclopedia of Type Strains, Phase IV (KMG-V): Genome sequencing to study the core and pangenomes of soil and plant-associated prokaryotes.</title>
        <authorList>
            <person name="Whitman W."/>
        </authorList>
    </citation>
    <scope>NUCLEOTIDE SEQUENCE [LARGE SCALE GENOMIC DNA]</scope>
    <source>
        <strain evidence="10 11">M8UP14</strain>
    </source>
</reference>
<comment type="similarity">
    <text evidence="4">Belongs to the FlgH family.</text>
</comment>
<keyword evidence="10" id="KW-0969">Cilium</keyword>
<dbReference type="GO" id="GO:0009427">
    <property type="term" value="C:bacterial-type flagellum basal body, distal rod, L ring"/>
    <property type="evidence" value="ECO:0007669"/>
    <property type="project" value="InterPro"/>
</dbReference>
<proteinExistence type="inferred from homology"/>
<keyword evidence="10" id="KW-0282">Flagellum</keyword>